<comment type="caution">
    <text evidence="3">The sequence shown here is derived from an EMBL/GenBank/DDBJ whole genome shotgun (WGS) entry which is preliminary data.</text>
</comment>
<evidence type="ECO:0000256" key="1">
    <source>
        <dbReference type="SAM" id="MobiDB-lite"/>
    </source>
</evidence>
<evidence type="ECO:0000313" key="4">
    <source>
        <dbReference type="Proteomes" id="UP000291189"/>
    </source>
</evidence>
<gene>
    <name evidence="3" type="ORF">ETU37_20310</name>
</gene>
<dbReference type="SUPFAM" id="SSF54909">
    <property type="entry name" value="Dimeric alpha+beta barrel"/>
    <property type="match status" value="1"/>
</dbReference>
<proteinExistence type="predicted"/>
<sequence length="106" mass="11834">MVNRFRAGDGPAASDELRRLLHDALDALRARPGFVDGDVARNLDEPDLWLLTTRWQDVGSYRRALSSYDVKLAAVPTLSRAVDEPSAYGPVGRDDRLDEAIPRETR</sequence>
<evidence type="ECO:0000313" key="3">
    <source>
        <dbReference type="EMBL" id="RYU09738.1"/>
    </source>
</evidence>
<dbReference type="InterPro" id="IPR007138">
    <property type="entry name" value="ABM_dom"/>
</dbReference>
<dbReference type="Gene3D" id="3.30.70.100">
    <property type="match status" value="1"/>
</dbReference>
<keyword evidence="3" id="KW-0560">Oxidoreductase</keyword>
<protein>
    <submittedName>
        <fullName evidence="3">Antibiotic biosynthesis monooxygenase</fullName>
    </submittedName>
</protein>
<dbReference type="InterPro" id="IPR011008">
    <property type="entry name" value="Dimeric_a/b-barrel"/>
</dbReference>
<name>A0A4Q5IX14_9ACTN</name>
<dbReference type="GO" id="GO:0004497">
    <property type="term" value="F:monooxygenase activity"/>
    <property type="evidence" value="ECO:0007669"/>
    <property type="project" value="UniProtKB-KW"/>
</dbReference>
<feature type="domain" description="ABM" evidence="2">
    <location>
        <begin position="11"/>
        <end position="71"/>
    </location>
</feature>
<feature type="region of interest" description="Disordered" evidence="1">
    <location>
        <begin position="83"/>
        <end position="106"/>
    </location>
</feature>
<accession>A0A4Q5IX14</accession>
<dbReference type="EMBL" id="SDPU01000035">
    <property type="protein sequence ID" value="RYU09738.1"/>
    <property type="molecule type" value="Genomic_DNA"/>
</dbReference>
<dbReference type="Proteomes" id="UP000291189">
    <property type="component" value="Unassembled WGS sequence"/>
</dbReference>
<dbReference type="AlphaFoldDB" id="A0A4Q5IX14"/>
<organism evidence="3 4">
    <name type="scientific">Nocardioides iriomotensis</name>
    <dbReference type="NCBI Taxonomy" id="715784"/>
    <lineage>
        <taxon>Bacteria</taxon>
        <taxon>Bacillati</taxon>
        <taxon>Actinomycetota</taxon>
        <taxon>Actinomycetes</taxon>
        <taxon>Propionibacteriales</taxon>
        <taxon>Nocardioidaceae</taxon>
        <taxon>Nocardioides</taxon>
    </lineage>
</organism>
<dbReference type="Pfam" id="PF03992">
    <property type="entry name" value="ABM"/>
    <property type="match status" value="1"/>
</dbReference>
<feature type="compositionally biased region" description="Basic and acidic residues" evidence="1">
    <location>
        <begin position="92"/>
        <end position="106"/>
    </location>
</feature>
<reference evidence="3 4" key="1">
    <citation type="submission" date="2019-01" db="EMBL/GenBank/DDBJ databases">
        <title>Nocardioides guangzhouensis sp. nov., an actinobacterium isolated from soil.</title>
        <authorList>
            <person name="Fu Y."/>
            <person name="Cai Y."/>
            <person name="Lin Z."/>
            <person name="Chen P."/>
        </authorList>
    </citation>
    <scope>NUCLEOTIDE SEQUENCE [LARGE SCALE GENOMIC DNA]</scope>
    <source>
        <strain evidence="3 4">NBRC 105384</strain>
    </source>
</reference>
<dbReference type="OrthoDB" id="5193042at2"/>
<evidence type="ECO:0000259" key="2">
    <source>
        <dbReference type="Pfam" id="PF03992"/>
    </source>
</evidence>
<keyword evidence="3" id="KW-0503">Monooxygenase</keyword>
<keyword evidence="4" id="KW-1185">Reference proteome</keyword>